<keyword evidence="7 9" id="KW-0472">Membrane</keyword>
<dbReference type="STRING" id="4829.A0A163KZT8"/>
<dbReference type="PANTHER" id="PTHR21230:SF26">
    <property type="entry name" value="VESICLE TRANSPORT THROUGH INTERACTION WITH T-SNARES HOMOLOG 1A"/>
    <property type="match status" value="1"/>
</dbReference>
<keyword evidence="5 9" id="KW-1133">Transmembrane helix</keyword>
<evidence type="ECO:0000256" key="3">
    <source>
        <dbReference type="ARBA" id="ARBA00022692"/>
    </source>
</evidence>
<dbReference type="GO" id="GO:0005794">
    <property type="term" value="C:Golgi apparatus"/>
    <property type="evidence" value="ECO:0007669"/>
    <property type="project" value="InterPro"/>
</dbReference>
<dbReference type="GO" id="GO:0031902">
    <property type="term" value="C:late endosome membrane"/>
    <property type="evidence" value="ECO:0007669"/>
    <property type="project" value="TreeGrafter"/>
</dbReference>
<name>A0A163KZT8_ABSGL</name>
<feature type="domain" description="T-SNARE coiled-coil homology" evidence="10">
    <location>
        <begin position="100"/>
        <end position="167"/>
    </location>
</feature>
<keyword evidence="6" id="KW-0175">Coiled coil</keyword>
<dbReference type="InterPro" id="IPR007705">
    <property type="entry name" value="Vesicle_trsprt_v-SNARE_N"/>
</dbReference>
<evidence type="ECO:0000256" key="8">
    <source>
        <dbReference type="ARBA" id="ARBA00046280"/>
    </source>
</evidence>
<dbReference type="InterPro" id="IPR000727">
    <property type="entry name" value="T_SNARE_dom"/>
</dbReference>
<dbReference type="GO" id="GO:0005484">
    <property type="term" value="F:SNAP receptor activity"/>
    <property type="evidence" value="ECO:0007669"/>
    <property type="project" value="InterPro"/>
</dbReference>
<dbReference type="GO" id="GO:0005789">
    <property type="term" value="C:endoplasmic reticulum membrane"/>
    <property type="evidence" value="ECO:0007669"/>
    <property type="project" value="TreeGrafter"/>
</dbReference>
<dbReference type="EMBL" id="LT554016">
    <property type="protein sequence ID" value="SAM02900.1"/>
    <property type="molecule type" value="Genomic_DNA"/>
</dbReference>
<dbReference type="InterPro" id="IPR038407">
    <property type="entry name" value="v-SNARE_N_sf"/>
</dbReference>
<keyword evidence="4" id="KW-0653">Protein transport</keyword>
<keyword evidence="3 9" id="KW-0812">Transmembrane</keyword>
<dbReference type="SUPFAM" id="SSF47661">
    <property type="entry name" value="t-snare proteins"/>
    <property type="match status" value="1"/>
</dbReference>
<dbReference type="InParanoid" id="A0A163KZT8"/>
<evidence type="ECO:0000256" key="2">
    <source>
        <dbReference type="ARBA" id="ARBA00022448"/>
    </source>
</evidence>
<dbReference type="Gene3D" id="1.20.5.110">
    <property type="match status" value="1"/>
</dbReference>
<evidence type="ECO:0000256" key="5">
    <source>
        <dbReference type="ARBA" id="ARBA00022989"/>
    </source>
</evidence>
<dbReference type="Pfam" id="PF12352">
    <property type="entry name" value="V-SNARE_C"/>
    <property type="match status" value="1"/>
</dbReference>
<keyword evidence="12" id="KW-1185">Reference proteome</keyword>
<evidence type="ECO:0000259" key="10">
    <source>
        <dbReference type="SMART" id="SM00397"/>
    </source>
</evidence>
<dbReference type="InterPro" id="IPR010989">
    <property type="entry name" value="SNARE"/>
</dbReference>
<dbReference type="FunFam" id="1.20.5.110:FF:000002">
    <property type="entry name" value="Vesicle transport through interaction with t-SNAREsB"/>
    <property type="match status" value="1"/>
</dbReference>
<feature type="transmembrane region" description="Helical" evidence="9">
    <location>
        <begin position="176"/>
        <end position="194"/>
    </location>
</feature>
<sequence>MAADSNDQFSGYEQDFYAIKTSFEKTVTLVSSAPTTDKRKSALNQGDRALGEVNDILVQMERELMNAATPSRVLNQDRDDLLLTIDEPDLDASTIDQRQRLLNGTDRLGESSRRLQDSHRLALETENIGVNILHTLKGQRETLLRTRDTLGEADSYIDKSSRTLKVMARRMATNKIIIGVIILVLVALIVLIVWSKLFK</sequence>
<dbReference type="GO" id="GO:0042147">
    <property type="term" value="P:retrograde transport, endosome to Golgi"/>
    <property type="evidence" value="ECO:0007669"/>
    <property type="project" value="TreeGrafter"/>
</dbReference>
<dbReference type="AlphaFoldDB" id="A0A163KZT8"/>
<dbReference type="GO" id="GO:0000149">
    <property type="term" value="F:SNARE binding"/>
    <property type="evidence" value="ECO:0007669"/>
    <property type="project" value="TreeGrafter"/>
</dbReference>
<dbReference type="GO" id="GO:0006896">
    <property type="term" value="P:Golgi to vacuole transport"/>
    <property type="evidence" value="ECO:0007669"/>
    <property type="project" value="TreeGrafter"/>
</dbReference>
<dbReference type="FunCoup" id="A0A163KZT8">
    <property type="interactions" value="634"/>
</dbReference>
<evidence type="ECO:0000256" key="1">
    <source>
        <dbReference type="ARBA" id="ARBA00006108"/>
    </source>
</evidence>
<comment type="similarity">
    <text evidence="1">Belongs to the VTI1 family.</text>
</comment>
<dbReference type="GO" id="GO:0031201">
    <property type="term" value="C:SNARE complex"/>
    <property type="evidence" value="ECO:0007669"/>
    <property type="project" value="TreeGrafter"/>
</dbReference>
<dbReference type="Proteomes" id="UP000078561">
    <property type="component" value="Unassembled WGS sequence"/>
</dbReference>
<accession>A0A163KZT8</accession>
<evidence type="ECO:0000313" key="12">
    <source>
        <dbReference type="Proteomes" id="UP000078561"/>
    </source>
</evidence>
<proteinExistence type="inferred from homology"/>
<protein>
    <recommendedName>
        <fullName evidence="10">t-SNARE coiled-coil homology domain-containing protein</fullName>
    </recommendedName>
</protein>
<dbReference type="SMART" id="SM00397">
    <property type="entry name" value="t_SNARE"/>
    <property type="match status" value="1"/>
</dbReference>
<dbReference type="PIRSF" id="PIRSF028865">
    <property type="entry name" value="Membrin-2"/>
    <property type="match status" value="1"/>
</dbReference>
<dbReference type="OrthoDB" id="430637at2759"/>
<dbReference type="CDD" id="cd15862">
    <property type="entry name" value="SNARE_Vti1"/>
    <property type="match status" value="1"/>
</dbReference>
<evidence type="ECO:0000256" key="9">
    <source>
        <dbReference type="SAM" id="Phobius"/>
    </source>
</evidence>
<evidence type="ECO:0000313" key="11">
    <source>
        <dbReference type="EMBL" id="SAM02900.1"/>
    </source>
</evidence>
<organism evidence="11">
    <name type="scientific">Absidia glauca</name>
    <name type="common">Pin mould</name>
    <dbReference type="NCBI Taxonomy" id="4829"/>
    <lineage>
        <taxon>Eukaryota</taxon>
        <taxon>Fungi</taxon>
        <taxon>Fungi incertae sedis</taxon>
        <taxon>Mucoromycota</taxon>
        <taxon>Mucoromycotina</taxon>
        <taxon>Mucoromycetes</taxon>
        <taxon>Mucorales</taxon>
        <taxon>Cunninghamellaceae</taxon>
        <taxon>Absidia</taxon>
    </lineage>
</organism>
<reference evidence="11" key="1">
    <citation type="submission" date="2016-04" db="EMBL/GenBank/DDBJ databases">
        <authorList>
            <person name="Evans L.H."/>
            <person name="Alamgir A."/>
            <person name="Owens N."/>
            <person name="Weber N.D."/>
            <person name="Virtaneva K."/>
            <person name="Barbian K."/>
            <person name="Babar A."/>
            <person name="Rosenke K."/>
        </authorList>
    </citation>
    <scope>NUCLEOTIDE SEQUENCE [LARGE SCALE GENOMIC DNA]</scope>
    <source>
        <strain evidence="11">CBS 101.48</strain>
    </source>
</reference>
<dbReference type="PANTHER" id="PTHR21230">
    <property type="entry name" value="VESICLE TRANSPORT V-SNARE PROTEIN VTI1-RELATED"/>
    <property type="match status" value="1"/>
</dbReference>
<dbReference type="GO" id="GO:0048280">
    <property type="term" value="P:vesicle fusion with Golgi apparatus"/>
    <property type="evidence" value="ECO:0007669"/>
    <property type="project" value="TreeGrafter"/>
</dbReference>
<comment type="subcellular location">
    <subcellularLocation>
        <location evidence="8">Endomembrane system</location>
        <topology evidence="8">Single-pass type IV membrane protein</topology>
    </subcellularLocation>
</comment>
<evidence type="ECO:0000256" key="7">
    <source>
        <dbReference type="ARBA" id="ARBA00023136"/>
    </source>
</evidence>
<gene>
    <name evidence="11" type="primary">ABSGL_08716.1 scaffold 10421</name>
</gene>
<dbReference type="Pfam" id="PF05008">
    <property type="entry name" value="V-SNARE"/>
    <property type="match status" value="1"/>
</dbReference>
<dbReference type="GO" id="GO:0012507">
    <property type="term" value="C:ER to Golgi transport vesicle membrane"/>
    <property type="evidence" value="ECO:0007669"/>
    <property type="project" value="TreeGrafter"/>
</dbReference>
<evidence type="ECO:0000256" key="6">
    <source>
        <dbReference type="ARBA" id="ARBA00023054"/>
    </source>
</evidence>
<evidence type="ECO:0000256" key="4">
    <source>
        <dbReference type="ARBA" id="ARBA00022927"/>
    </source>
</evidence>
<dbReference type="GO" id="GO:0006886">
    <property type="term" value="P:intracellular protein transport"/>
    <property type="evidence" value="ECO:0007669"/>
    <property type="project" value="InterPro"/>
</dbReference>
<dbReference type="SUPFAM" id="SSF58038">
    <property type="entry name" value="SNARE fusion complex"/>
    <property type="match status" value="1"/>
</dbReference>
<dbReference type="GO" id="GO:0006891">
    <property type="term" value="P:intra-Golgi vesicle-mediated transport"/>
    <property type="evidence" value="ECO:0007669"/>
    <property type="project" value="TreeGrafter"/>
</dbReference>
<keyword evidence="2" id="KW-0813">Transport</keyword>
<dbReference type="GO" id="GO:0016236">
    <property type="term" value="P:macroautophagy"/>
    <property type="evidence" value="ECO:0007669"/>
    <property type="project" value="TreeGrafter"/>
</dbReference>
<dbReference type="Gene3D" id="1.20.58.400">
    <property type="entry name" value="t-snare proteins"/>
    <property type="match status" value="1"/>
</dbReference>
<dbReference type="InterPro" id="IPR027027">
    <property type="entry name" value="GOSR2/Membrin/Bos1"/>
</dbReference>
<dbReference type="GO" id="GO:0005829">
    <property type="term" value="C:cytosol"/>
    <property type="evidence" value="ECO:0007669"/>
    <property type="project" value="GOC"/>
</dbReference>
<dbReference type="OMA" id="VLIVWSK"/>